<feature type="domain" description="Protein RED C-terminal" evidence="6">
    <location>
        <begin position="556"/>
        <end position="658"/>
    </location>
</feature>
<feature type="compositionally biased region" description="Acidic residues" evidence="5">
    <location>
        <begin position="423"/>
        <end position="433"/>
    </location>
</feature>
<dbReference type="Proteomes" id="UP000749646">
    <property type="component" value="Unassembled WGS sequence"/>
</dbReference>
<comment type="caution">
    <text evidence="8">The sequence shown here is derived from an EMBL/GenBank/DDBJ whole genome shotgun (WGS) entry which is preliminary data.</text>
</comment>
<evidence type="ECO:0000256" key="4">
    <source>
        <dbReference type="ARBA" id="ARBA00023242"/>
    </source>
</evidence>
<evidence type="ECO:0000259" key="7">
    <source>
        <dbReference type="Pfam" id="PF07808"/>
    </source>
</evidence>
<comment type="subcellular location">
    <subcellularLocation>
        <location evidence="1">Nucleus</location>
    </subcellularLocation>
</comment>
<reference evidence="8" key="1">
    <citation type="journal article" date="2020" name="Fungal Divers.">
        <title>Resolving the Mortierellaceae phylogeny through synthesis of multi-gene phylogenetics and phylogenomics.</title>
        <authorList>
            <person name="Vandepol N."/>
            <person name="Liber J."/>
            <person name="Desiro A."/>
            <person name="Na H."/>
            <person name="Kennedy M."/>
            <person name="Barry K."/>
            <person name="Grigoriev I.V."/>
            <person name="Miller A.N."/>
            <person name="O'Donnell K."/>
            <person name="Stajich J.E."/>
            <person name="Bonito G."/>
        </authorList>
    </citation>
    <scope>NUCLEOTIDE SEQUENCE</scope>
    <source>
        <strain evidence="8">MES-2147</strain>
    </source>
</reference>
<feature type="domain" description="RED-like N-terminal" evidence="7">
    <location>
        <begin position="86"/>
        <end position="326"/>
    </location>
</feature>
<dbReference type="InterPro" id="IPR012492">
    <property type="entry name" value="RED_C"/>
</dbReference>
<accession>A0A9P6LSN4</accession>
<evidence type="ECO:0000259" key="6">
    <source>
        <dbReference type="Pfam" id="PF07807"/>
    </source>
</evidence>
<feature type="compositionally biased region" description="Basic and acidic residues" evidence="5">
    <location>
        <begin position="105"/>
        <end position="115"/>
    </location>
</feature>
<feature type="compositionally biased region" description="Gly residues" evidence="5">
    <location>
        <begin position="42"/>
        <end position="56"/>
    </location>
</feature>
<evidence type="ECO:0000256" key="2">
    <source>
        <dbReference type="ARBA" id="ARBA00006660"/>
    </source>
</evidence>
<evidence type="ECO:0000256" key="3">
    <source>
        <dbReference type="ARBA" id="ARBA00022737"/>
    </source>
</evidence>
<feature type="region of interest" description="Disordered" evidence="5">
    <location>
        <begin position="546"/>
        <end position="573"/>
    </location>
</feature>
<evidence type="ECO:0000256" key="5">
    <source>
        <dbReference type="SAM" id="MobiDB-lite"/>
    </source>
</evidence>
<keyword evidence="3" id="KW-0677">Repeat</keyword>
<dbReference type="OrthoDB" id="3366823at2759"/>
<feature type="compositionally biased region" description="Pro residues" evidence="5">
    <location>
        <begin position="1"/>
        <end position="11"/>
    </location>
</feature>
<dbReference type="PANTHER" id="PTHR12765">
    <property type="entry name" value="RED PROTEIN IK FACTOR CYTOKINE IK"/>
    <property type="match status" value="1"/>
</dbReference>
<feature type="compositionally biased region" description="Polar residues" evidence="5">
    <location>
        <begin position="72"/>
        <end position="82"/>
    </location>
</feature>
<name>A0A9P6LSN4_9FUNG</name>
<feature type="compositionally biased region" description="Basic and acidic residues" evidence="5">
    <location>
        <begin position="613"/>
        <end position="647"/>
    </location>
</feature>
<dbReference type="Pfam" id="PF07807">
    <property type="entry name" value="RED_C"/>
    <property type="match status" value="1"/>
</dbReference>
<dbReference type="InterPro" id="IPR039896">
    <property type="entry name" value="Red-like"/>
</dbReference>
<feature type="compositionally biased region" description="Basic and acidic residues" evidence="5">
    <location>
        <begin position="12"/>
        <end position="31"/>
    </location>
</feature>
<feature type="region of interest" description="Disordered" evidence="5">
    <location>
        <begin position="608"/>
        <end position="681"/>
    </location>
</feature>
<protein>
    <recommendedName>
        <fullName evidence="10">RED-like N-terminal domain-containing protein</fullName>
    </recommendedName>
</protein>
<evidence type="ECO:0000313" key="9">
    <source>
        <dbReference type="Proteomes" id="UP000749646"/>
    </source>
</evidence>
<evidence type="ECO:0008006" key="10">
    <source>
        <dbReference type="Google" id="ProtNLM"/>
    </source>
</evidence>
<feature type="region of interest" description="Disordered" evidence="5">
    <location>
        <begin position="406"/>
        <end position="531"/>
    </location>
</feature>
<comment type="similarity">
    <text evidence="2">Belongs to the RED family.</text>
</comment>
<gene>
    <name evidence="8" type="ORF">BGZ65_004820</name>
</gene>
<keyword evidence="4" id="KW-0539">Nucleus</keyword>
<feature type="compositionally biased region" description="Basic and acidic residues" evidence="5">
    <location>
        <begin position="513"/>
        <end position="526"/>
    </location>
</feature>
<dbReference type="EMBL" id="JAAAHW010010047">
    <property type="protein sequence ID" value="KAF9931589.1"/>
    <property type="molecule type" value="Genomic_DNA"/>
</dbReference>
<keyword evidence="9" id="KW-1185">Reference proteome</keyword>
<dbReference type="AlphaFoldDB" id="A0A9P6LSN4"/>
<dbReference type="Pfam" id="PF07808">
    <property type="entry name" value="RED_N"/>
    <property type="match status" value="1"/>
</dbReference>
<evidence type="ECO:0000256" key="1">
    <source>
        <dbReference type="ARBA" id="ARBA00004123"/>
    </source>
</evidence>
<feature type="compositionally biased region" description="Basic residues" evidence="5">
    <location>
        <begin position="84"/>
        <end position="94"/>
    </location>
</feature>
<dbReference type="GO" id="GO:0005634">
    <property type="term" value="C:nucleus"/>
    <property type="evidence" value="ECO:0007669"/>
    <property type="project" value="UniProtKB-SubCell"/>
</dbReference>
<proteinExistence type="inferred from homology"/>
<dbReference type="InterPro" id="IPR012916">
    <property type="entry name" value="RED_N"/>
</dbReference>
<organism evidence="8 9">
    <name type="scientific">Modicella reniformis</name>
    <dbReference type="NCBI Taxonomy" id="1440133"/>
    <lineage>
        <taxon>Eukaryota</taxon>
        <taxon>Fungi</taxon>
        <taxon>Fungi incertae sedis</taxon>
        <taxon>Mucoromycota</taxon>
        <taxon>Mortierellomycotina</taxon>
        <taxon>Mortierellomycetes</taxon>
        <taxon>Mortierellales</taxon>
        <taxon>Mortierellaceae</taxon>
        <taxon>Modicella</taxon>
    </lineage>
</organism>
<sequence>MSNPMPPPEFKPPAEKKEEKSGGLSQDDFRKLLATPRAAPGSSGGISGTFSGGGMKALGMANRTTRAPVPQTPRSSDSNGGSNKPKHKKPAHKNNAKETSAAGSKYRDRATERRQGVNPDYIETEQILTTLEEAAADIAPHVLYEQSKYLGGDREHTHLVKGLDYTLLNKVRQEEMDQDMEEVTDLDTVFDSVEKAAAKSDTIAAAAAAAAAVTLDEQVPEMGSALVRNIYKYAIEEPAKKPPKVNEMFMPGRTVFVFEVPITSKSKRSKSGVVEDSNPFAVPTVVVRSRADVDQHQAGTVENPEADMVMKKVMNILQSIRTGERKIESEAEIRTKRKAAAVAAAKAEAAKLQDDILLPQLEPDPDGEDIFADAGRDYVVEPVHQDEPANENVMDVGGNELGPMVGPARPDDVDMSHYYSDESDHEQDQDEEAVREQVPYPHGHNLHEEMSVLGPVPPSETDVAGYYEEESDEEGSQGNAQEESVMNEPYAGITGSHPAGFSSVSSEYTGPTKETELTRRKPRLEDIEIDEDADYYSAYGLGLGGGLGTTAYDSDEDDDDQGQSTILIDKGTHKNKRAQLGRFDFDTEEGFNRYKDTVEVVPKTSFQYGVKMSDGRKTGKWDENKGKGLTKDQKLDRDWQRISRLMEKNSGSGGNGQKKPKRDEEPSGGNDQRGKRRKNNW</sequence>
<feature type="region of interest" description="Disordered" evidence="5">
    <location>
        <begin position="1"/>
        <end position="118"/>
    </location>
</feature>
<evidence type="ECO:0000313" key="8">
    <source>
        <dbReference type="EMBL" id="KAF9931589.1"/>
    </source>
</evidence>
<feature type="compositionally biased region" description="Basic and acidic residues" evidence="5">
    <location>
        <begin position="409"/>
        <end position="422"/>
    </location>
</feature>